<feature type="region of interest" description="Disordered" evidence="1">
    <location>
        <begin position="1"/>
        <end position="32"/>
    </location>
</feature>
<name>A0ABP9TML5_9MICC</name>
<comment type="caution">
    <text evidence="2">The sequence shown here is derived from an EMBL/GenBank/DDBJ whole genome shotgun (WGS) entry which is preliminary data.</text>
</comment>
<dbReference type="EMBL" id="BAABLK010000034">
    <property type="protein sequence ID" value="GAA5228064.1"/>
    <property type="molecule type" value="Genomic_DNA"/>
</dbReference>
<dbReference type="SUPFAM" id="SSF52540">
    <property type="entry name" value="P-loop containing nucleoside triphosphate hydrolases"/>
    <property type="match status" value="1"/>
</dbReference>
<dbReference type="InterPro" id="IPR027417">
    <property type="entry name" value="P-loop_NTPase"/>
</dbReference>
<reference evidence="3" key="1">
    <citation type="journal article" date="2019" name="Int. J. Syst. Evol. Microbiol.">
        <title>The Global Catalogue of Microorganisms (GCM) 10K type strain sequencing project: providing services to taxonomists for standard genome sequencing and annotation.</title>
        <authorList>
            <consortium name="The Broad Institute Genomics Platform"/>
            <consortium name="The Broad Institute Genome Sequencing Center for Infectious Disease"/>
            <person name="Wu L."/>
            <person name="Ma J."/>
        </authorList>
    </citation>
    <scope>NUCLEOTIDE SEQUENCE [LARGE SCALE GENOMIC DNA]</scope>
    <source>
        <strain evidence="3">JCM 18952</strain>
    </source>
</reference>
<dbReference type="Proteomes" id="UP001501257">
    <property type="component" value="Unassembled WGS sequence"/>
</dbReference>
<gene>
    <name evidence="2" type="ORF">GCM10025778_25970</name>
</gene>
<keyword evidence="3" id="KW-1185">Reference proteome</keyword>
<sequence>MPAPALGASGGKFRAGEPLGMPGPARSAGNAATGRPAELAGAIVFSRDVELSQVLASVAVGAGIALAPCRNADQAAEHLQEVILVGSDCVAEIDARFAGSTLVLTGQEEHQDVLWRAAASCPGARVAVLPQAGAWLGEYLGELGLHCGKAHTTIVAGAGGGAGTSTFAALLAATATLDGYRTLLLDADPHSPGLWPMLRAREPDGLGWEDLENSRGQLSPSQLAEILPLSQGTAVLSWVRSPGCFVPSEALLTEVLAASRRIYERIIIDAGHLIGVPASVVALANTRLLMLSARPGAAREGTGQRPGVHAAAWRLVLSGKLAPGTDTRVLAQRAGIELGGYFPPKRRIERATAEGSLMTVLVSRSIRRTVTRLGTFDRYESESAA</sequence>
<protein>
    <submittedName>
        <fullName evidence="2">Septum formation initiator</fullName>
    </submittedName>
</protein>
<organism evidence="2 3">
    <name type="scientific">Paeniglutamicibacter antarcticus</name>
    <dbReference type="NCBI Taxonomy" id="494023"/>
    <lineage>
        <taxon>Bacteria</taxon>
        <taxon>Bacillati</taxon>
        <taxon>Actinomycetota</taxon>
        <taxon>Actinomycetes</taxon>
        <taxon>Micrococcales</taxon>
        <taxon>Micrococcaceae</taxon>
        <taxon>Paeniglutamicibacter</taxon>
    </lineage>
</organism>
<dbReference type="Gene3D" id="3.40.50.300">
    <property type="entry name" value="P-loop containing nucleotide triphosphate hydrolases"/>
    <property type="match status" value="1"/>
</dbReference>
<evidence type="ECO:0000256" key="1">
    <source>
        <dbReference type="SAM" id="MobiDB-lite"/>
    </source>
</evidence>
<evidence type="ECO:0000313" key="3">
    <source>
        <dbReference type="Proteomes" id="UP001501257"/>
    </source>
</evidence>
<accession>A0ABP9TML5</accession>
<evidence type="ECO:0000313" key="2">
    <source>
        <dbReference type="EMBL" id="GAA5228064.1"/>
    </source>
</evidence>
<proteinExistence type="predicted"/>